<feature type="transmembrane region" description="Helical" evidence="7">
    <location>
        <begin position="6"/>
        <end position="23"/>
    </location>
</feature>
<dbReference type="InterPro" id="IPR036721">
    <property type="entry name" value="RCK_C_sf"/>
</dbReference>
<dbReference type="KEGG" id="amuc:Pan181_19670"/>
<gene>
    <name evidence="9" type="ORF">Pan181_19670</name>
</gene>
<dbReference type="AlphaFoldDB" id="A0A518AM25"/>
<evidence type="ECO:0000259" key="8">
    <source>
        <dbReference type="PROSITE" id="PS51202"/>
    </source>
</evidence>
<dbReference type="GO" id="GO:0008324">
    <property type="term" value="F:monoatomic cation transmembrane transporter activity"/>
    <property type="evidence" value="ECO:0007669"/>
    <property type="project" value="InterPro"/>
</dbReference>
<feature type="transmembrane region" description="Helical" evidence="7">
    <location>
        <begin position="421"/>
        <end position="439"/>
    </location>
</feature>
<feature type="domain" description="RCK C-terminal" evidence="8">
    <location>
        <begin position="205"/>
        <end position="290"/>
    </location>
</feature>
<evidence type="ECO:0000256" key="7">
    <source>
        <dbReference type="SAM" id="Phobius"/>
    </source>
</evidence>
<dbReference type="PROSITE" id="PS01271">
    <property type="entry name" value="NA_SULFATE"/>
    <property type="match status" value="1"/>
</dbReference>
<evidence type="ECO:0000256" key="5">
    <source>
        <dbReference type="ARBA" id="ARBA00022989"/>
    </source>
</evidence>
<evidence type="ECO:0000256" key="6">
    <source>
        <dbReference type="ARBA" id="ARBA00023136"/>
    </source>
</evidence>
<protein>
    <submittedName>
        <fullName evidence="9">Citrate transporter</fullName>
    </submittedName>
</protein>
<accession>A0A518AM25</accession>
<dbReference type="Gene3D" id="3.30.70.1450">
    <property type="entry name" value="Regulator of K+ conductance, C-terminal domain"/>
    <property type="match status" value="2"/>
</dbReference>
<dbReference type="PROSITE" id="PS51202">
    <property type="entry name" value="RCK_C"/>
    <property type="match status" value="2"/>
</dbReference>
<keyword evidence="3 7" id="KW-0812">Transmembrane</keyword>
<name>A0A518AM25_9BACT</name>
<evidence type="ECO:0000256" key="4">
    <source>
        <dbReference type="ARBA" id="ARBA00022737"/>
    </source>
</evidence>
<feature type="transmembrane region" description="Helical" evidence="7">
    <location>
        <begin position="569"/>
        <end position="589"/>
    </location>
</feature>
<dbReference type="PANTHER" id="PTHR43652">
    <property type="entry name" value="BASIC AMINO ACID ANTIPORTER YFCC-RELATED"/>
    <property type="match status" value="1"/>
</dbReference>
<dbReference type="RefSeq" id="WP_145246585.1">
    <property type="nucleotide sequence ID" value="NZ_CP036278.1"/>
</dbReference>
<dbReference type="EMBL" id="CP036278">
    <property type="protein sequence ID" value="QDU55772.1"/>
    <property type="molecule type" value="Genomic_DNA"/>
</dbReference>
<dbReference type="PANTHER" id="PTHR43652:SF2">
    <property type="entry name" value="BASIC AMINO ACID ANTIPORTER YFCC-RELATED"/>
    <property type="match status" value="1"/>
</dbReference>
<comment type="subcellular location">
    <subcellularLocation>
        <location evidence="1">Membrane</location>
        <topology evidence="1">Multi-pass membrane protein</topology>
    </subcellularLocation>
</comment>
<dbReference type="GO" id="GO:0005886">
    <property type="term" value="C:plasma membrane"/>
    <property type="evidence" value="ECO:0007669"/>
    <property type="project" value="TreeGrafter"/>
</dbReference>
<dbReference type="Proteomes" id="UP000315750">
    <property type="component" value="Chromosome"/>
</dbReference>
<keyword evidence="10" id="KW-1185">Reference proteome</keyword>
<dbReference type="InterPro" id="IPR031312">
    <property type="entry name" value="Na/sul_symport_CS"/>
</dbReference>
<keyword evidence="4" id="KW-0677">Repeat</keyword>
<keyword evidence="2" id="KW-0813">Transport</keyword>
<feature type="transmembrane region" description="Helical" evidence="7">
    <location>
        <begin position="174"/>
        <end position="193"/>
    </location>
</feature>
<dbReference type="InterPro" id="IPR004680">
    <property type="entry name" value="Cit_transptr-like_dom"/>
</dbReference>
<evidence type="ECO:0000313" key="9">
    <source>
        <dbReference type="EMBL" id="QDU55772.1"/>
    </source>
</evidence>
<reference evidence="9 10" key="1">
    <citation type="submission" date="2019-02" db="EMBL/GenBank/DDBJ databases">
        <title>Deep-cultivation of Planctomycetes and their phenomic and genomic characterization uncovers novel biology.</title>
        <authorList>
            <person name="Wiegand S."/>
            <person name="Jogler M."/>
            <person name="Boedeker C."/>
            <person name="Pinto D."/>
            <person name="Vollmers J."/>
            <person name="Rivas-Marin E."/>
            <person name="Kohn T."/>
            <person name="Peeters S.H."/>
            <person name="Heuer A."/>
            <person name="Rast P."/>
            <person name="Oberbeckmann S."/>
            <person name="Bunk B."/>
            <person name="Jeske O."/>
            <person name="Meyerdierks A."/>
            <person name="Storesund J.E."/>
            <person name="Kallscheuer N."/>
            <person name="Luecker S."/>
            <person name="Lage O.M."/>
            <person name="Pohl T."/>
            <person name="Merkel B.J."/>
            <person name="Hornburger P."/>
            <person name="Mueller R.-W."/>
            <person name="Bruemmer F."/>
            <person name="Labrenz M."/>
            <person name="Spormann A.M."/>
            <person name="Op den Camp H."/>
            <person name="Overmann J."/>
            <person name="Amann R."/>
            <person name="Jetten M.S.M."/>
            <person name="Mascher T."/>
            <person name="Medema M.H."/>
            <person name="Devos D.P."/>
            <person name="Kaster A.-K."/>
            <person name="Ovreas L."/>
            <person name="Rohde M."/>
            <person name="Galperin M.Y."/>
            <person name="Jogler C."/>
        </authorList>
    </citation>
    <scope>NUCLEOTIDE SEQUENCE [LARGE SCALE GENOMIC DNA]</scope>
    <source>
        <strain evidence="9 10">Pan181</strain>
    </source>
</reference>
<sequence length="591" mass="62870">MGLDAWITVAVVLAMFVALLRNLAPPDLLFVMGAAILALTGVITTKEAVAGFSNTGMLTVGFLFVVAAGLRETGVLNHVGMRLLGSSSDDRSVLKRLAAVVIPSSAFLNNTPIVAMLMPVVVDWCRQRRVSPSKLLIPLSYLAILGGTCTLIGTSTNLVVHGLMLQHGLPGMGLFELGAVGLPYAVVGVIYMLTIGRRLLPERTELLEQLGNSRREYVVEMLVQPGSKLLGKTVESAGLRNLHGLYLIEIERTGDLLSPASPDEVLQASDRLVFAGIISSVVELQKIPGLVPMADGLSGDTAREQSHRRLAEVVVSDSSRLVGRTIREADFRAAYGAVVVAAHRGGSRIESKLGDIRLQAGDTLLLQTPPHFARAYRNDPAFYLVSDVDDYRPFRSHRAWIAGILLCLLIVLMATGIVDTLIAAALVAVAMVLTGCISASEARSSIEWQVLVTIASAFAVGIALENSGVAGQVASGLVEATRGFGPIAALLCIYLLASILTELITNNAIAILLFPICLETAALLEVDSRPFLMALALAASASFMTPIGYQTNLMVYGPGGYRFGDYLRVGAPLNLLLAGVAALLIPWAWHF</sequence>
<dbReference type="SUPFAM" id="SSF116726">
    <property type="entry name" value="TrkA C-terminal domain-like"/>
    <property type="match status" value="2"/>
</dbReference>
<feature type="transmembrane region" description="Helical" evidence="7">
    <location>
        <begin position="484"/>
        <end position="501"/>
    </location>
</feature>
<dbReference type="Pfam" id="PF03600">
    <property type="entry name" value="CitMHS"/>
    <property type="match status" value="1"/>
</dbReference>
<feature type="transmembrane region" description="Helical" evidence="7">
    <location>
        <begin position="446"/>
        <end position="464"/>
    </location>
</feature>
<keyword evidence="5 7" id="KW-1133">Transmembrane helix</keyword>
<organism evidence="9 10">
    <name type="scientific">Aeoliella mucimassa</name>
    <dbReference type="NCBI Taxonomy" id="2527972"/>
    <lineage>
        <taxon>Bacteria</taxon>
        <taxon>Pseudomonadati</taxon>
        <taxon>Planctomycetota</taxon>
        <taxon>Planctomycetia</taxon>
        <taxon>Pirellulales</taxon>
        <taxon>Lacipirellulaceae</taxon>
        <taxon>Aeoliella</taxon>
    </lineage>
</organism>
<feature type="transmembrane region" description="Helical" evidence="7">
    <location>
        <begin position="135"/>
        <end position="154"/>
    </location>
</feature>
<evidence type="ECO:0000256" key="2">
    <source>
        <dbReference type="ARBA" id="ARBA00022448"/>
    </source>
</evidence>
<dbReference type="OrthoDB" id="9765532at2"/>
<feature type="transmembrane region" description="Helical" evidence="7">
    <location>
        <begin position="51"/>
        <end position="70"/>
    </location>
</feature>
<proteinExistence type="predicted"/>
<feature type="transmembrane region" description="Helical" evidence="7">
    <location>
        <begin position="530"/>
        <end position="549"/>
    </location>
</feature>
<dbReference type="FunFam" id="3.30.70.1450:FF:000009">
    <property type="entry name" value="SLC13 family permease"/>
    <property type="match status" value="1"/>
</dbReference>
<feature type="domain" description="RCK C-terminal" evidence="8">
    <location>
        <begin position="297"/>
        <end position="382"/>
    </location>
</feature>
<evidence type="ECO:0000256" key="1">
    <source>
        <dbReference type="ARBA" id="ARBA00004141"/>
    </source>
</evidence>
<evidence type="ECO:0000256" key="3">
    <source>
        <dbReference type="ARBA" id="ARBA00022692"/>
    </source>
</evidence>
<dbReference type="GO" id="GO:0006813">
    <property type="term" value="P:potassium ion transport"/>
    <property type="evidence" value="ECO:0007669"/>
    <property type="project" value="InterPro"/>
</dbReference>
<feature type="transmembrane region" description="Helical" evidence="7">
    <location>
        <begin position="28"/>
        <end position="45"/>
    </location>
</feature>
<keyword evidence="6 7" id="KW-0472">Membrane</keyword>
<dbReference type="InterPro" id="IPR006037">
    <property type="entry name" value="RCK_C"/>
</dbReference>
<evidence type="ECO:0000313" key="10">
    <source>
        <dbReference type="Proteomes" id="UP000315750"/>
    </source>
</evidence>
<dbReference type="Pfam" id="PF02080">
    <property type="entry name" value="TrkA_C"/>
    <property type="match status" value="2"/>
</dbReference>
<dbReference type="InterPro" id="IPR051679">
    <property type="entry name" value="DASS-Related_Transporters"/>
</dbReference>